<dbReference type="EMBL" id="JAPMOU010000038">
    <property type="protein sequence ID" value="MDE1464605.1"/>
    <property type="molecule type" value="Genomic_DNA"/>
</dbReference>
<dbReference type="RefSeq" id="WP_274690930.1">
    <property type="nucleotide sequence ID" value="NZ_JAPMOU010000038.1"/>
</dbReference>
<evidence type="ECO:0000313" key="2">
    <source>
        <dbReference type="EMBL" id="MDE1464605.1"/>
    </source>
</evidence>
<dbReference type="Pfam" id="PF11959">
    <property type="entry name" value="DUF3473"/>
    <property type="match status" value="1"/>
</dbReference>
<dbReference type="InterPro" id="IPR045235">
    <property type="entry name" value="PuuE_HpPgdA-like"/>
</dbReference>
<dbReference type="PANTHER" id="PTHR47561:SF1">
    <property type="entry name" value="POLYSACCHARIDE DEACETYLASE FAMILY PROTEIN (AFU_ORTHOLOGUE AFUA_6G05030)"/>
    <property type="match status" value="1"/>
</dbReference>
<dbReference type="Pfam" id="PF01522">
    <property type="entry name" value="Polysacc_deac_1"/>
    <property type="match status" value="1"/>
</dbReference>
<comment type="caution">
    <text evidence="2">The sequence shown here is derived from an EMBL/GenBank/DDBJ whole genome shotgun (WGS) entry which is preliminary data.</text>
</comment>
<dbReference type="InterPro" id="IPR022560">
    <property type="entry name" value="DUF3473"/>
</dbReference>
<evidence type="ECO:0000313" key="3">
    <source>
        <dbReference type="Proteomes" id="UP001528823"/>
    </source>
</evidence>
<keyword evidence="3" id="KW-1185">Reference proteome</keyword>
<dbReference type="PROSITE" id="PS51677">
    <property type="entry name" value="NODB"/>
    <property type="match status" value="1"/>
</dbReference>
<dbReference type="CDD" id="cd10941">
    <property type="entry name" value="CE4_PuuE_HpPgdA_like_2"/>
    <property type="match status" value="1"/>
</dbReference>
<dbReference type="Gene3D" id="3.20.20.370">
    <property type="entry name" value="Glycoside hydrolase/deacetylase"/>
    <property type="match status" value="1"/>
</dbReference>
<sequence length="285" mass="33179">MQSIVNAMSVDVEDYFQVSAFEKTIQRADWDSLPKRVELNTQRILELFAQHQVKATFFTLGWVAERFPQLVRTIVAEGHELASHGYGHLRATSQTPEEFREDIRKAKQLLEDIGGKAIVGYRAPSYSISKDNLWVHDELLESGHQYSSSIYPINHDLYGIPDAPRFKYQCDNGLWEIPITTVKVNRKNLPFGGGGYFRLYPYWLSRWGIKQLNKKEGESAVFYFHPWEIDVNQPKQSNISFKSKFRHYLCLNRMETRLTSLLKDFKWDTVQNVFLPQAATGNHRE</sequence>
<accession>A0ABT5UE04</accession>
<dbReference type="InterPro" id="IPR011330">
    <property type="entry name" value="Glyco_hydro/deAcase_b/a-brl"/>
</dbReference>
<proteinExistence type="predicted"/>
<dbReference type="InterPro" id="IPR014344">
    <property type="entry name" value="XrtA_polysacc_deacetyl"/>
</dbReference>
<dbReference type="SUPFAM" id="SSF88713">
    <property type="entry name" value="Glycoside hydrolase/deacetylase"/>
    <property type="match status" value="1"/>
</dbReference>
<evidence type="ECO:0000259" key="1">
    <source>
        <dbReference type="PROSITE" id="PS51677"/>
    </source>
</evidence>
<gene>
    <name evidence="2" type="ORF">ORQ98_21815</name>
</gene>
<dbReference type="NCBIfam" id="TIGR03006">
    <property type="entry name" value="pepcterm_polyde"/>
    <property type="match status" value="1"/>
</dbReference>
<feature type="domain" description="NodB homology" evidence="1">
    <location>
        <begin position="22"/>
        <end position="285"/>
    </location>
</feature>
<dbReference type="PANTHER" id="PTHR47561">
    <property type="entry name" value="POLYSACCHARIDE DEACETYLASE FAMILY PROTEIN (AFU_ORTHOLOGUE AFUA_6G05030)"/>
    <property type="match status" value="1"/>
</dbReference>
<dbReference type="Proteomes" id="UP001528823">
    <property type="component" value="Unassembled WGS sequence"/>
</dbReference>
<protein>
    <submittedName>
        <fullName evidence="2">DUF3473 domain-containing protein</fullName>
    </submittedName>
</protein>
<name>A0ABT5UE04_9GAMM</name>
<dbReference type="InterPro" id="IPR002509">
    <property type="entry name" value="NODB_dom"/>
</dbReference>
<organism evidence="2 3">
    <name type="scientific">Spartinivicinus poritis</name>
    <dbReference type="NCBI Taxonomy" id="2994640"/>
    <lineage>
        <taxon>Bacteria</taxon>
        <taxon>Pseudomonadati</taxon>
        <taxon>Pseudomonadota</taxon>
        <taxon>Gammaproteobacteria</taxon>
        <taxon>Oceanospirillales</taxon>
        <taxon>Zooshikellaceae</taxon>
        <taxon>Spartinivicinus</taxon>
    </lineage>
</organism>
<reference evidence="2 3" key="1">
    <citation type="submission" date="2022-11" db="EMBL/GenBank/DDBJ databases">
        <title>Spartinivicinus poritis sp. nov., isolated from scleractinian coral Porites lutea.</title>
        <authorList>
            <person name="Zhang G."/>
            <person name="Cai L."/>
            <person name="Wei Q."/>
        </authorList>
    </citation>
    <scope>NUCLEOTIDE SEQUENCE [LARGE SCALE GENOMIC DNA]</scope>
    <source>
        <strain evidence="2 3">A2-2</strain>
    </source>
</reference>